<sequence length="475" mass="52298">MTSNPSLRDLYNPPSTQWSFFPPPSSSVPKQSAANASFASYQWTNRPAPNSIFDLSPSLSVGEASSLDVSLLFRSLVASALLQYSSTAMAMPLEVGKLLLQIQWVPKDALTQEPEDEAEEEAEILSLATNEEDSYFVEPGTVPTHRPAPKLVDDRGYMIRTSVMEDGTRPEYIISVGSASTSWGMIKRLINFMVKDGCLLTSCIHDVAFANLQPLVDSVLHSLFLSSQSGFYRPSPLLPVASHVLTGFLLSPLDLVRTRLIAQSSMPRYKTYRGPIHALSDILANEGGLRGIYLHPHLLIPTVLETGLRTFMHIALPAVIAPRLWLGPHVAADTHPVAWAFAEVLAGCACLLVTLPIETVRRRLQIQTRGTAKPLRACVETRPVPYNGIVDTMWHILTEERSDLPIKRPRRKRTVEKEKRQEEEAEVGSGESWLRRTGVGQLYRGLGMRLAASVIVFLLAVVGGGEDVDGGWAEL</sequence>
<evidence type="ECO:0000256" key="5">
    <source>
        <dbReference type="ARBA" id="ARBA00023136"/>
    </source>
</evidence>
<keyword evidence="3" id="KW-0677">Repeat</keyword>
<organism evidence="9 10">
    <name type="scientific">Boletus reticuloceps</name>
    <dbReference type="NCBI Taxonomy" id="495285"/>
    <lineage>
        <taxon>Eukaryota</taxon>
        <taxon>Fungi</taxon>
        <taxon>Dikarya</taxon>
        <taxon>Basidiomycota</taxon>
        <taxon>Agaricomycotina</taxon>
        <taxon>Agaricomycetes</taxon>
        <taxon>Agaricomycetidae</taxon>
        <taxon>Boletales</taxon>
        <taxon>Boletineae</taxon>
        <taxon>Boletaceae</taxon>
        <taxon>Boletoideae</taxon>
        <taxon>Boletus</taxon>
    </lineage>
</organism>
<proteinExistence type="inferred from homology"/>
<evidence type="ECO:0000256" key="2">
    <source>
        <dbReference type="ARBA" id="ARBA00022692"/>
    </source>
</evidence>
<feature type="region of interest" description="Disordered" evidence="8">
    <location>
        <begin position="410"/>
        <end position="430"/>
    </location>
</feature>
<dbReference type="PANTHER" id="PTHR24089">
    <property type="entry name" value="SOLUTE CARRIER FAMILY 25"/>
    <property type="match status" value="1"/>
</dbReference>
<dbReference type="Gene3D" id="1.50.40.10">
    <property type="entry name" value="Mitochondrial carrier domain"/>
    <property type="match status" value="1"/>
</dbReference>
<dbReference type="Pfam" id="PF00153">
    <property type="entry name" value="Mito_carr"/>
    <property type="match status" value="1"/>
</dbReference>
<dbReference type="PROSITE" id="PS50920">
    <property type="entry name" value="SOLCAR"/>
    <property type="match status" value="1"/>
</dbReference>
<comment type="similarity">
    <text evidence="7">Belongs to the mitochondrial carrier (TC 2.A.29) family.</text>
</comment>
<dbReference type="InterPro" id="IPR023395">
    <property type="entry name" value="MCP_dom_sf"/>
</dbReference>
<evidence type="ECO:0000313" key="10">
    <source>
        <dbReference type="Proteomes" id="UP000683000"/>
    </source>
</evidence>
<protein>
    <submittedName>
        <fullName evidence="9">Mitochondrial carrier domain-containing protein</fullName>
    </submittedName>
</protein>
<comment type="caution">
    <text evidence="9">The sequence shown here is derived from an EMBL/GenBank/DDBJ whole genome shotgun (WGS) entry which is preliminary data.</text>
</comment>
<dbReference type="GO" id="GO:0016020">
    <property type="term" value="C:membrane"/>
    <property type="evidence" value="ECO:0007669"/>
    <property type="project" value="UniProtKB-SubCell"/>
</dbReference>
<evidence type="ECO:0000256" key="1">
    <source>
        <dbReference type="ARBA" id="ARBA00004141"/>
    </source>
</evidence>
<comment type="subcellular location">
    <subcellularLocation>
        <location evidence="1">Membrane</location>
        <topology evidence="1">Multi-pass membrane protein</topology>
    </subcellularLocation>
</comment>
<dbReference type="SUPFAM" id="SSF103506">
    <property type="entry name" value="Mitochondrial carrier"/>
    <property type="match status" value="1"/>
</dbReference>
<dbReference type="EMBL" id="JAGFBS010000033">
    <property type="protein sequence ID" value="KAG6371666.1"/>
    <property type="molecule type" value="Genomic_DNA"/>
</dbReference>
<gene>
    <name evidence="9" type="ORF">JVT61DRAFT_9381</name>
</gene>
<evidence type="ECO:0000313" key="9">
    <source>
        <dbReference type="EMBL" id="KAG6371666.1"/>
    </source>
</evidence>
<dbReference type="AlphaFoldDB" id="A0A8I2YGN3"/>
<dbReference type="OrthoDB" id="77989at2759"/>
<evidence type="ECO:0000256" key="8">
    <source>
        <dbReference type="SAM" id="MobiDB-lite"/>
    </source>
</evidence>
<evidence type="ECO:0000256" key="6">
    <source>
        <dbReference type="PROSITE-ProRule" id="PRU00282"/>
    </source>
</evidence>
<evidence type="ECO:0000256" key="7">
    <source>
        <dbReference type="RuleBase" id="RU000488"/>
    </source>
</evidence>
<keyword evidence="7" id="KW-0813">Transport</keyword>
<keyword evidence="5 6" id="KW-0472">Membrane</keyword>
<dbReference type="InterPro" id="IPR018108">
    <property type="entry name" value="MCP_transmembrane"/>
</dbReference>
<dbReference type="Proteomes" id="UP000683000">
    <property type="component" value="Unassembled WGS sequence"/>
</dbReference>
<keyword evidence="10" id="KW-1185">Reference proteome</keyword>
<feature type="repeat" description="Solcar" evidence="6">
    <location>
        <begin position="234"/>
        <end position="319"/>
    </location>
</feature>
<evidence type="ECO:0000256" key="3">
    <source>
        <dbReference type="ARBA" id="ARBA00022737"/>
    </source>
</evidence>
<accession>A0A8I2YGN3</accession>
<keyword evidence="2 6" id="KW-0812">Transmembrane</keyword>
<name>A0A8I2YGN3_9AGAM</name>
<reference evidence="9" key="1">
    <citation type="submission" date="2021-03" db="EMBL/GenBank/DDBJ databases">
        <title>Evolutionary innovations through gain and loss of genes in the ectomycorrhizal Boletales.</title>
        <authorList>
            <person name="Wu G."/>
            <person name="Miyauchi S."/>
            <person name="Morin E."/>
            <person name="Yang Z.-L."/>
            <person name="Xu J."/>
            <person name="Martin F.M."/>
        </authorList>
    </citation>
    <scope>NUCLEOTIDE SEQUENCE</scope>
    <source>
        <strain evidence="9">BR01</strain>
    </source>
</reference>
<keyword evidence="4" id="KW-1133">Transmembrane helix</keyword>
<evidence type="ECO:0000256" key="4">
    <source>
        <dbReference type="ARBA" id="ARBA00022989"/>
    </source>
</evidence>